<reference evidence="1 2" key="1">
    <citation type="submission" date="2015-01" db="EMBL/GenBank/DDBJ databases">
        <title>Evolution of Trichinella species and genotypes.</title>
        <authorList>
            <person name="Korhonen P.K."/>
            <person name="Edoardo P."/>
            <person name="Giuseppe L.R."/>
            <person name="Gasser R.B."/>
        </authorList>
    </citation>
    <scope>NUCLEOTIDE SEQUENCE [LARGE SCALE GENOMIC DNA]</scope>
    <source>
        <strain evidence="1">ISS37</strain>
    </source>
</reference>
<name>A0A0V0S8A5_9BILA</name>
<sequence>MHKYAVIAFPFIFSNLRCFREKYLHNNAILRSTSDAEEEGILKLTLCHIHINECYSSNSATLLSF</sequence>
<dbReference type="OrthoDB" id="10499819at2759"/>
<evidence type="ECO:0000313" key="2">
    <source>
        <dbReference type="Proteomes" id="UP000054630"/>
    </source>
</evidence>
<comment type="caution">
    <text evidence="1">The sequence shown here is derived from an EMBL/GenBank/DDBJ whole genome shotgun (WGS) entry which is preliminary data.</text>
</comment>
<protein>
    <submittedName>
        <fullName evidence="1">Uncharacterized protein</fullName>
    </submittedName>
</protein>
<keyword evidence="2" id="KW-1185">Reference proteome</keyword>
<proteinExistence type="predicted"/>
<dbReference type="AlphaFoldDB" id="A0A0V0S8A5"/>
<accession>A0A0V0S8A5</accession>
<dbReference type="EMBL" id="JYDL01000030">
    <property type="protein sequence ID" value="KRX22597.1"/>
    <property type="molecule type" value="Genomic_DNA"/>
</dbReference>
<organism evidence="1 2">
    <name type="scientific">Trichinella nelsoni</name>
    <dbReference type="NCBI Taxonomy" id="6336"/>
    <lineage>
        <taxon>Eukaryota</taxon>
        <taxon>Metazoa</taxon>
        <taxon>Ecdysozoa</taxon>
        <taxon>Nematoda</taxon>
        <taxon>Enoplea</taxon>
        <taxon>Dorylaimia</taxon>
        <taxon>Trichinellida</taxon>
        <taxon>Trichinellidae</taxon>
        <taxon>Trichinella</taxon>
    </lineage>
</organism>
<dbReference type="Proteomes" id="UP000054630">
    <property type="component" value="Unassembled WGS sequence"/>
</dbReference>
<evidence type="ECO:0000313" key="1">
    <source>
        <dbReference type="EMBL" id="KRX22597.1"/>
    </source>
</evidence>
<gene>
    <name evidence="1" type="ORF">T07_5247</name>
</gene>